<evidence type="ECO:0000259" key="1">
    <source>
        <dbReference type="Pfam" id="PF07171"/>
    </source>
</evidence>
<evidence type="ECO:0000313" key="3">
    <source>
        <dbReference type="EMBL" id="QHI97733.1"/>
    </source>
</evidence>
<gene>
    <name evidence="3" type="ORF">GT347_06850</name>
</gene>
<dbReference type="EMBL" id="CP047650">
    <property type="protein sequence ID" value="QHI97733.1"/>
    <property type="molecule type" value="Genomic_DNA"/>
</dbReference>
<feature type="domain" description="Microcystin LR degradation protein MlrC C-terminal" evidence="1">
    <location>
        <begin position="308"/>
        <end position="481"/>
    </location>
</feature>
<accession>A0A857J3A2</accession>
<name>A0A857J3A2_9BURK</name>
<organism evidence="3 4">
    <name type="scientific">Xylophilus rhododendri</name>
    <dbReference type="NCBI Taxonomy" id="2697032"/>
    <lineage>
        <taxon>Bacteria</taxon>
        <taxon>Pseudomonadati</taxon>
        <taxon>Pseudomonadota</taxon>
        <taxon>Betaproteobacteria</taxon>
        <taxon>Burkholderiales</taxon>
        <taxon>Xylophilus</taxon>
    </lineage>
</organism>
<evidence type="ECO:0000313" key="4">
    <source>
        <dbReference type="Proteomes" id="UP000464787"/>
    </source>
</evidence>
<sequence length="524" mass="55073">MSDLPHQTATGRAPRVLVGQIFQEAHGFTPLRTPLEAFAIERGEEVIAQNLQADSVLGGILRTGVAAGWELVPSIAARASPGGRVTDAAYDHILSALLQAARSGPLDAIALCLHGCIQTESLDSAEADLLHRLREIVGPRVPIVAGFDLHGHAGGGMLEYLDFASAYKTNPHGDAAATGERVATVLAGMLKGELRPVGMQVLVPMLTGGNDETGSGPLLRLHTLARERVAADPRLLDASIFNVNPFIDGAGVGQTLLVYATGAEGRDSAAALAETLAEGIWSARAEFTHALPTLEEVLAQARGRVVLGDFGDRVLAGAPGDSLFLARQVLARHPALRVVAPVTDPAALMLCQQAGAGAQVTLPVGWSITRAEAPLQLEGTVLATGVGVYRNRGAFMRGATLQVGEYAVLQAGRATLLITRNPLMSQDPGCFLDLGIDLDGADVIVVKSGYHFKLAFGDWGDCVCIATPGLTVFDPTTLDLQKARPLYPLDAPEFHARAVPARSTQFDFTTGRQDFGNAYEQSGG</sequence>
<dbReference type="KEGG" id="xyk:GT347_06850"/>
<feature type="domain" description="Microcystin LR degradation protein MlrC N-terminal" evidence="2">
    <location>
        <begin position="15"/>
        <end position="301"/>
    </location>
</feature>
<proteinExistence type="predicted"/>
<dbReference type="RefSeq" id="WP_160551251.1">
    <property type="nucleotide sequence ID" value="NZ_CP047650.1"/>
</dbReference>
<dbReference type="Pfam" id="PF07171">
    <property type="entry name" value="MlrC_C"/>
    <property type="match status" value="1"/>
</dbReference>
<dbReference type="InterPro" id="IPR010799">
    <property type="entry name" value="MlrC_C"/>
</dbReference>
<dbReference type="AlphaFoldDB" id="A0A857J3A2"/>
<protein>
    <submittedName>
        <fullName evidence="3">Microcystin degradation protein MlrC</fullName>
    </submittedName>
</protein>
<evidence type="ECO:0000259" key="2">
    <source>
        <dbReference type="Pfam" id="PF07364"/>
    </source>
</evidence>
<reference evidence="3 4" key="1">
    <citation type="submission" date="2020-01" db="EMBL/GenBank/DDBJ databases">
        <title>Genome sequencing of strain KACC 21265.</title>
        <authorList>
            <person name="Heo J."/>
            <person name="Kim S.-J."/>
            <person name="Kim J.-S."/>
            <person name="Hong S.-B."/>
            <person name="Kwon S.-W."/>
        </authorList>
    </citation>
    <scope>NUCLEOTIDE SEQUENCE [LARGE SCALE GENOMIC DNA]</scope>
    <source>
        <strain evidence="3 4">KACC 21265</strain>
    </source>
</reference>
<dbReference type="InterPro" id="IPR015995">
    <property type="entry name" value="MlrC_N"/>
</dbReference>
<dbReference type="Pfam" id="PF07364">
    <property type="entry name" value="DUF1485"/>
    <property type="match status" value="1"/>
</dbReference>
<dbReference type="Proteomes" id="UP000464787">
    <property type="component" value="Chromosome"/>
</dbReference>
<keyword evidence="4" id="KW-1185">Reference proteome</keyword>